<dbReference type="RefSeq" id="WP_134243147.1">
    <property type="nucleotide sequence ID" value="NZ_SNTY01000006.1"/>
</dbReference>
<evidence type="ECO:0000313" key="7">
    <source>
        <dbReference type="EMBL" id="TEU30593.1"/>
    </source>
</evidence>
<gene>
    <name evidence="7" type="ORF">E2B99_00985</name>
</gene>
<evidence type="ECO:0000256" key="2">
    <source>
        <dbReference type="ARBA" id="ARBA00022908"/>
    </source>
</evidence>
<accession>A0A4Y7XFL4</accession>
<reference evidence="7 8" key="1">
    <citation type="submission" date="2019-03" db="EMBL/GenBank/DDBJ databases">
        <title>Alkanindiges illinoisensis: a potential pathogenic isolated from ascites of a gastric cancer patient with abdominal metastasis.</title>
        <authorList>
            <person name="Hu X."/>
            <person name="Yang B."/>
            <person name="Yan X."/>
            <person name="Lin L."/>
            <person name="Zhao H."/>
            <person name="Zhou F."/>
            <person name="Su B."/>
            <person name="Chen J."/>
            <person name="Rui Y."/>
            <person name="Wang Q."/>
            <person name="Zheng L."/>
        </authorList>
    </citation>
    <scope>NUCLEOTIDE SEQUENCE [LARGE SCALE GENOMIC DNA]</scope>
    <source>
        <strain evidence="7 8">NFYY 23406</strain>
    </source>
</reference>
<dbReference type="CDD" id="cd00801">
    <property type="entry name" value="INT_P4_C"/>
    <property type="match status" value="1"/>
</dbReference>
<dbReference type="OrthoDB" id="9795573at2"/>
<dbReference type="PANTHER" id="PTHR30629:SF2">
    <property type="entry name" value="PROPHAGE INTEGRASE INTS-RELATED"/>
    <property type="match status" value="1"/>
</dbReference>
<dbReference type="InterPro" id="IPR011010">
    <property type="entry name" value="DNA_brk_join_enz"/>
</dbReference>
<comment type="similarity">
    <text evidence="1">Belongs to the 'phage' integrase family.</text>
</comment>
<dbReference type="Pfam" id="PF13356">
    <property type="entry name" value="Arm-DNA-bind_3"/>
    <property type="match status" value="1"/>
</dbReference>
<dbReference type="PROSITE" id="PS51898">
    <property type="entry name" value="TYR_RECOMBINASE"/>
    <property type="match status" value="1"/>
</dbReference>
<dbReference type="Gene3D" id="3.30.160.390">
    <property type="entry name" value="Integrase, DNA-binding domain"/>
    <property type="match status" value="1"/>
</dbReference>
<dbReference type="GO" id="GO:0015074">
    <property type="term" value="P:DNA integration"/>
    <property type="evidence" value="ECO:0007669"/>
    <property type="project" value="UniProtKB-KW"/>
</dbReference>
<dbReference type="Gene3D" id="1.10.443.10">
    <property type="entry name" value="Intergrase catalytic core"/>
    <property type="match status" value="1"/>
</dbReference>
<keyword evidence="4" id="KW-0233">DNA recombination</keyword>
<feature type="coiled-coil region" evidence="5">
    <location>
        <begin position="61"/>
        <end position="114"/>
    </location>
</feature>
<dbReference type="InterPro" id="IPR050808">
    <property type="entry name" value="Phage_Integrase"/>
</dbReference>
<dbReference type="GO" id="GO:0003677">
    <property type="term" value="F:DNA binding"/>
    <property type="evidence" value="ECO:0007669"/>
    <property type="project" value="UniProtKB-KW"/>
</dbReference>
<evidence type="ECO:0000313" key="8">
    <source>
        <dbReference type="Proteomes" id="UP000297834"/>
    </source>
</evidence>
<keyword evidence="2" id="KW-0229">DNA integration</keyword>
<dbReference type="InterPro" id="IPR053876">
    <property type="entry name" value="Phage_int_M"/>
</dbReference>
<name>A0A4Y7XFL4_9GAMM</name>
<evidence type="ECO:0000256" key="4">
    <source>
        <dbReference type="ARBA" id="ARBA00023172"/>
    </source>
</evidence>
<dbReference type="Pfam" id="PF22022">
    <property type="entry name" value="Phage_int_M"/>
    <property type="match status" value="1"/>
</dbReference>
<dbReference type="AlphaFoldDB" id="A0A4Y7XFL4"/>
<dbReference type="InterPro" id="IPR010998">
    <property type="entry name" value="Integrase_recombinase_N"/>
</dbReference>
<evidence type="ECO:0000256" key="1">
    <source>
        <dbReference type="ARBA" id="ARBA00008857"/>
    </source>
</evidence>
<sequence>MGNLTELKIKKIQVERKTELSDGEGLILGVTPTGIKRFYFRYKIDGKTRKLPLGFYPEMSLAQARAEASRLNVERRNAETTLDPLAERERIKAEKQQQAELDKVNAEKARLIASQKMNFQQLYERWFKVYVFSSHKDNGAYVARLFETDILPKLGQFDADEVTRQQISKVTLDVVERGSKVMAGRVLGYIRQMYGHAIGTGLLEHDPTSHLKKEAFSGRANIRKRYLKDAEIIYLLQTALPTCSLIPKYKTAIVILLATAARVGELMKAERQHIDLNAKTWFIPQVNSKNGNEHTIHLSDFAVSAFQQLFQFVDHPKWIFPNRDGSSHVCPKTLTKQITDRQNDSPLQGRAKDNSSLMLEGGHWTAHDLRRTASTIMASQRISKEVIEKCLNHTEQDRMVLTYNQWEHMAEREKAFNALGARLAYLSDPNAMQGEIIPFTKLG</sequence>
<proteinExistence type="inferred from homology"/>
<dbReference type="EMBL" id="SNTY01000006">
    <property type="protein sequence ID" value="TEU30593.1"/>
    <property type="molecule type" value="Genomic_DNA"/>
</dbReference>
<evidence type="ECO:0000256" key="3">
    <source>
        <dbReference type="ARBA" id="ARBA00023125"/>
    </source>
</evidence>
<dbReference type="Pfam" id="PF00589">
    <property type="entry name" value="Phage_integrase"/>
    <property type="match status" value="1"/>
</dbReference>
<organism evidence="7 8">
    <name type="scientific">Alkanindiges illinoisensis</name>
    <dbReference type="NCBI Taxonomy" id="197183"/>
    <lineage>
        <taxon>Bacteria</taxon>
        <taxon>Pseudomonadati</taxon>
        <taxon>Pseudomonadota</taxon>
        <taxon>Gammaproteobacteria</taxon>
        <taxon>Moraxellales</taxon>
        <taxon>Moraxellaceae</taxon>
        <taxon>Alkanindiges</taxon>
    </lineage>
</organism>
<dbReference type="InterPro" id="IPR013762">
    <property type="entry name" value="Integrase-like_cat_sf"/>
</dbReference>
<dbReference type="Proteomes" id="UP000297834">
    <property type="component" value="Unassembled WGS sequence"/>
</dbReference>
<protein>
    <submittedName>
        <fullName evidence="7">Site-specific integrase</fullName>
    </submittedName>
</protein>
<dbReference type="SUPFAM" id="SSF56349">
    <property type="entry name" value="DNA breaking-rejoining enzymes"/>
    <property type="match status" value="1"/>
</dbReference>
<comment type="caution">
    <text evidence="7">The sequence shown here is derived from an EMBL/GenBank/DDBJ whole genome shotgun (WGS) entry which is preliminary data.</text>
</comment>
<keyword evidence="3" id="KW-0238">DNA-binding</keyword>
<dbReference type="PANTHER" id="PTHR30629">
    <property type="entry name" value="PROPHAGE INTEGRASE"/>
    <property type="match status" value="1"/>
</dbReference>
<evidence type="ECO:0000256" key="5">
    <source>
        <dbReference type="SAM" id="Coils"/>
    </source>
</evidence>
<evidence type="ECO:0000259" key="6">
    <source>
        <dbReference type="PROSITE" id="PS51898"/>
    </source>
</evidence>
<keyword evidence="8" id="KW-1185">Reference proteome</keyword>
<dbReference type="GO" id="GO:0006310">
    <property type="term" value="P:DNA recombination"/>
    <property type="evidence" value="ECO:0007669"/>
    <property type="project" value="UniProtKB-KW"/>
</dbReference>
<dbReference type="InterPro" id="IPR002104">
    <property type="entry name" value="Integrase_catalytic"/>
</dbReference>
<dbReference type="Gene3D" id="1.10.150.130">
    <property type="match status" value="1"/>
</dbReference>
<dbReference type="InterPro" id="IPR038488">
    <property type="entry name" value="Integrase_DNA-bd_sf"/>
</dbReference>
<keyword evidence="5" id="KW-0175">Coiled coil</keyword>
<dbReference type="InterPro" id="IPR025166">
    <property type="entry name" value="Integrase_DNA_bind_dom"/>
</dbReference>
<feature type="domain" description="Tyr recombinase" evidence="6">
    <location>
        <begin position="222"/>
        <end position="417"/>
    </location>
</feature>